<dbReference type="SUPFAM" id="SSF48726">
    <property type="entry name" value="Immunoglobulin"/>
    <property type="match status" value="1"/>
</dbReference>
<keyword evidence="2" id="KW-0472">Membrane</keyword>
<sequence>MKDGDVSLIVKNVNINDTGTYECRVRYSNTQPPPQLITNLLLTVTDSGQKAGRTEDGGEKDGRNKDGGDKDGGKDGGKDVGDKGGGDKDGDASGLVVCLLCVNVLLIDAVIVFMILKWKDLKCFRSLPNPLVKPH</sequence>
<accession>A0AA88NVB5</accession>
<reference evidence="3" key="1">
    <citation type="submission" date="2023-07" db="EMBL/GenBank/DDBJ databases">
        <title>Chromosome-level Genome Assembly of Striped Snakehead (Channa striata).</title>
        <authorList>
            <person name="Liu H."/>
        </authorList>
    </citation>
    <scope>NUCLEOTIDE SEQUENCE</scope>
    <source>
        <strain evidence="3">Gz</strain>
        <tissue evidence="3">Muscle</tissue>
    </source>
</reference>
<protein>
    <recommendedName>
        <fullName evidence="5">Immunoglobulin V-set domain-containing protein</fullName>
    </recommendedName>
</protein>
<feature type="transmembrane region" description="Helical" evidence="2">
    <location>
        <begin position="92"/>
        <end position="116"/>
    </location>
</feature>
<name>A0AA88NVB5_CHASR</name>
<keyword evidence="4" id="KW-1185">Reference proteome</keyword>
<dbReference type="Gene3D" id="2.60.40.10">
    <property type="entry name" value="Immunoglobulins"/>
    <property type="match status" value="1"/>
</dbReference>
<dbReference type="Proteomes" id="UP001187415">
    <property type="component" value="Unassembled WGS sequence"/>
</dbReference>
<feature type="region of interest" description="Disordered" evidence="1">
    <location>
        <begin position="48"/>
        <end position="91"/>
    </location>
</feature>
<dbReference type="InterPro" id="IPR036179">
    <property type="entry name" value="Ig-like_dom_sf"/>
</dbReference>
<evidence type="ECO:0000256" key="2">
    <source>
        <dbReference type="SAM" id="Phobius"/>
    </source>
</evidence>
<evidence type="ECO:0008006" key="5">
    <source>
        <dbReference type="Google" id="ProtNLM"/>
    </source>
</evidence>
<evidence type="ECO:0000256" key="1">
    <source>
        <dbReference type="SAM" id="MobiDB-lite"/>
    </source>
</evidence>
<evidence type="ECO:0000313" key="4">
    <source>
        <dbReference type="Proteomes" id="UP001187415"/>
    </source>
</evidence>
<evidence type="ECO:0000313" key="3">
    <source>
        <dbReference type="EMBL" id="KAK2863499.1"/>
    </source>
</evidence>
<organism evidence="3 4">
    <name type="scientific">Channa striata</name>
    <name type="common">Snakehead murrel</name>
    <name type="synonym">Ophicephalus striatus</name>
    <dbReference type="NCBI Taxonomy" id="64152"/>
    <lineage>
        <taxon>Eukaryota</taxon>
        <taxon>Metazoa</taxon>
        <taxon>Chordata</taxon>
        <taxon>Craniata</taxon>
        <taxon>Vertebrata</taxon>
        <taxon>Euteleostomi</taxon>
        <taxon>Actinopterygii</taxon>
        <taxon>Neopterygii</taxon>
        <taxon>Teleostei</taxon>
        <taxon>Neoteleostei</taxon>
        <taxon>Acanthomorphata</taxon>
        <taxon>Anabantaria</taxon>
        <taxon>Anabantiformes</taxon>
        <taxon>Channoidei</taxon>
        <taxon>Channidae</taxon>
        <taxon>Channa</taxon>
    </lineage>
</organism>
<comment type="caution">
    <text evidence="3">The sequence shown here is derived from an EMBL/GenBank/DDBJ whole genome shotgun (WGS) entry which is preliminary data.</text>
</comment>
<keyword evidence="2" id="KW-1133">Transmembrane helix</keyword>
<proteinExistence type="predicted"/>
<keyword evidence="2" id="KW-0812">Transmembrane</keyword>
<dbReference type="AlphaFoldDB" id="A0AA88NVB5"/>
<dbReference type="EMBL" id="JAUPFM010000001">
    <property type="protein sequence ID" value="KAK2863499.1"/>
    <property type="molecule type" value="Genomic_DNA"/>
</dbReference>
<gene>
    <name evidence="3" type="ORF">Q5P01_003032</name>
</gene>
<dbReference type="InterPro" id="IPR013783">
    <property type="entry name" value="Ig-like_fold"/>
</dbReference>
<feature type="compositionally biased region" description="Basic and acidic residues" evidence="1">
    <location>
        <begin position="52"/>
        <end position="91"/>
    </location>
</feature>